<dbReference type="InterPro" id="IPR038801">
    <property type="entry name" value="TAF1C"/>
</dbReference>
<name>A0ABD1W2V2_9LAMI</name>
<comment type="caution">
    <text evidence="1">The sequence shown here is derived from an EMBL/GenBank/DDBJ whole genome shotgun (WGS) entry which is preliminary data.</text>
</comment>
<organism evidence="1 2">
    <name type="scientific">Forsythia ovata</name>
    <dbReference type="NCBI Taxonomy" id="205694"/>
    <lineage>
        <taxon>Eukaryota</taxon>
        <taxon>Viridiplantae</taxon>
        <taxon>Streptophyta</taxon>
        <taxon>Embryophyta</taxon>
        <taxon>Tracheophyta</taxon>
        <taxon>Spermatophyta</taxon>
        <taxon>Magnoliopsida</taxon>
        <taxon>eudicotyledons</taxon>
        <taxon>Gunneridae</taxon>
        <taxon>Pentapetalae</taxon>
        <taxon>asterids</taxon>
        <taxon>lamiids</taxon>
        <taxon>Lamiales</taxon>
        <taxon>Oleaceae</taxon>
        <taxon>Forsythieae</taxon>
        <taxon>Forsythia</taxon>
    </lineage>
</organism>
<proteinExistence type="predicted"/>
<gene>
    <name evidence="1" type="ORF">Fot_13217</name>
</gene>
<sequence>MGFLVAGAAFGVGRRQFLLNPEAETPSAANCPCKSMEFTREWKSLWPISSTFSPPLLLSNKTLENSLGPLIFTPNPNKPTNVLMHSPSLAPRLPPPYPHLSLPRFLQNYHSTPSTAASIFSLLGPQLPDFSTHFSNFNSLQLLRIPNKNLIIVFFPAGENSNQVGFTLLSTNDAMLSVHSTKNYFFTVAKGSCINHHRITRLLVNPVGEDDLFASNVHNGNIVTMAGFLMVCTEYAVYWYRVCISSVVKGTKNYSVNLDYVGFADFKTFKGKAVVSACWSPHLREECLVLLDNGDLLMFDVNESCMKKGNLGLLVSARNRTVEKKLRVSLSDKVSLEKNGSDGDGGWFGCDFSWHPRIFIVAHSSSVFLVDLSCAGDCNVNYLLKVEMLSMVKNDGFVALSRVGYDGFCFTVATKRLLLLCDVRKPLMPLLRWVHGLDNPRYVTVIRLSDLRSNAKDDVFKCVSESGYCILLGSFWDCEFSLFCYGSNINRSDYVSSSEILKFCNSYYAWGFPSDISLSGCNCNCGNCLVREEFSKDALPDWIDWRQKKQVVLGFGILDADLFAELSAPNSFGGFVLIRLMSSGKLEAQQYLAEWESEKNSEIAHKRTCIHHVDNLLYDMGDAEYKLEKKLQHLKFDCLNAYLEDNLAKYIVEQRENVKESSEDAQKKYNVTSKSNFHQEICHKLKVFGLPRIRSFLAVSDVLEDISLPTSINEIALRSTWTSLPTNILQLAFCTYSEFLVDLESRREPLEFLDIPDKLQLLPFLFRKPSRRSNKWSDKVQPSDALVGPVLPPHFLTILHKLCMEELKRERQTYLQETEAFSTNAELRLQYKKVMEVVEELAVSDSVTKIQDDDFVSLAEDKDEISYETQNSRFSYHKPLAFSENSSDVDVMSRKSGCKIHRFSTFVFRRSQEFKSNVSAEMVGPKLFDVGCPMALKFDDCAINFGPKELEAYQILKKQDLEFQKGFNVYQDYITSLK</sequence>
<dbReference type="AlphaFoldDB" id="A0ABD1W2V2"/>
<dbReference type="EMBL" id="JBFOLJ010000004">
    <property type="protein sequence ID" value="KAL2543984.1"/>
    <property type="molecule type" value="Genomic_DNA"/>
</dbReference>
<protein>
    <submittedName>
        <fullName evidence="1">Uncharacterized protein</fullName>
    </submittedName>
</protein>
<keyword evidence="2" id="KW-1185">Reference proteome</keyword>
<accession>A0ABD1W2V2</accession>
<dbReference type="PANTHER" id="PTHR15319">
    <property type="entry name" value="TATA BOX-BINDING PROTEIN ASSOCIATED FACTOR RNA POLYMERASE I SUBUNIT C"/>
    <property type="match status" value="1"/>
</dbReference>
<evidence type="ECO:0000313" key="2">
    <source>
        <dbReference type="Proteomes" id="UP001604277"/>
    </source>
</evidence>
<dbReference type="PANTHER" id="PTHR15319:SF1">
    <property type="entry name" value="TATA BOX-BINDING PROTEIN-ASSOCIATED FACTOR RNA POLYMERASE I SUBUNIT C"/>
    <property type="match status" value="1"/>
</dbReference>
<reference evidence="2" key="1">
    <citation type="submission" date="2024-07" db="EMBL/GenBank/DDBJ databases">
        <title>Two chromosome-level genome assemblies of Korean endemic species Abeliophyllum distichum and Forsythia ovata (Oleaceae).</title>
        <authorList>
            <person name="Jang H."/>
        </authorList>
    </citation>
    <scope>NUCLEOTIDE SEQUENCE [LARGE SCALE GENOMIC DNA]</scope>
</reference>
<evidence type="ECO:0000313" key="1">
    <source>
        <dbReference type="EMBL" id="KAL2543984.1"/>
    </source>
</evidence>
<dbReference type="Proteomes" id="UP001604277">
    <property type="component" value="Unassembled WGS sequence"/>
</dbReference>